<dbReference type="Ensembl" id="ENSDCDT00010047042.1">
    <property type="protein sequence ID" value="ENSDCDP00010037466.1"/>
    <property type="gene ID" value="ENSDCDG00010024387.1"/>
</dbReference>
<keyword evidence="7" id="KW-0433">Leucine-rich repeat</keyword>
<reference evidence="16" key="3">
    <citation type="submission" date="2025-09" db="UniProtKB">
        <authorList>
            <consortium name="Ensembl"/>
        </authorList>
    </citation>
    <scope>IDENTIFICATION</scope>
</reference>
<dbReference type="Pfam" id="PF13855">
    <property type="entry name" value="LRR_8"/>
    <property type="match status" value="2"/>
</dbReference>
<dbReference type="GeneTree" id="ENSGT00940000157007"/>
<dbReference type="InterPro" id="IPR001611">
    <property type="entry name" value="Leu-rich_rpt"/>
</dbReference>
<organism evidence="16 17">
    <name type="scientific">Denticeps clupeoides</name>
    <name type="common">denticle herring</name>
    <dbReference type="NCBI Taxonomy" id="299321"/>
    <lineage>
        <taxon>Eukaryota</taxon>
        <taxon>Metazoa</taxon>
        <taxon>Chordata</taxon>
        <taxon>Craniata</taxon>
        <taxon>Vertebrata</taxon>
        <taxon>Euteleostomi</taxon>
        <taxon>Actinopterygii</taxon>
        <taxon>Neopterygii</taxon>
        <taxon>Teleostei</taxon>
        <taxon>Clupei</taxon>
        <taxon>Clupeiformes</taxon>
        <taxon>Denticipitoidei</taxon>
        <taxon>Denticipitidae</taxon>
        <taxon>Denticeps</taxon>
    </lineage>
</organism>
<evidence type="ECO:0000256" key="12">
    <source>
        <dbReference type="ARBA" id="ARBA00023180"/>
    </source>
</evidence>
<keyword evidence="9" id="KW-0677">Repeat</keyword>
<dbReference type="SMART" id="SM00013">
    <property type="entry name" value="LRRNT"/>
    <property type="match status" value="1"/>
</dbReference>
<protein>
    <recommendedName>
        <fullName evidence="4">Fibromodulin</fullName>
    </recommendedName>
    <alternativeName>
        <fullName evidence="14">Keratan sulfate proteoglycan fibromodulin</fullName>
    </alternativeName>
</protein>
<dbReference type="InterPro" id="IPR032675">
    <property type="entry name" value="LRR_dom_sf"/>
</dbReference>
<dbReference type="InterPro" id="IPR050333">
    <property type="entry name" value="SLRP"/>
</dbReference>
<feature type="domain" description="LRRNT" evidence="15">
    <location>
        <begin position="63"/>
        <end position="97"/>
    </location>
</feature>
<comment type="subcellular location">
    <subcellularLocation>
        <location evidence="1">Secreted</location>
        <location evidence="1">Extracellular space</location>
        <location evidence="1">Extracellular matrix</location>
    </subcellularLocation>
</comment>
<evidence type="ECO:0000256" key="8">
    <source>
        <dbReference type="ARBA" id="ARBA00022729"/>
    </source>
</evidence>
<dbReference type="GO" id="GO:0005615">
    <property type="term" value="C:extracellular space"/>
    <property type="evidence" value="ECO:0007669"/>
    <property type="project" value="TreeGrafter"/>
</dbReference>
<dbReference type="PANTHER" id="PTHR45712:SF4">
    <property type="entry name" value="FIBROMODULIN"/>
    <property type="match status" value="1"/>
</dbReference>
<keyword evidence="8" id="KW-0732">Signal</keyword>
<accession>A0AAY4CZ31</accession>
<dbReference type="PROSITE" id="PS51450">
    <property type="entry name" value="LRR"/>
    <property type="match status" value="3"/>
</dbReference>
<dbReference type="Pfam" id="PF13306">
    <property type="entry name" value="LRR_5"/>
    <property type="match status" value="1"/>
</dbReference>
<evidence type="ECO:0000256" key="2">
    <source>
        <dbReference type="ARBA" id="ARBA00005818"/>
    </source>
</evidence>
<evidence type="ECO:0000313" key="16">
    <source>
        <dbReference type="Ensembl" id="ENSDCDP00010037466.1"/>
    </source>
</evidence>
<dbReference type="FunFam" id="3.80.10.10:FF:000073">
    <property type="entry name" value="Lumican"/>
    <property type="match status" value="1"/>
</dbReference>
<comment type="subunit">
    <text evidence="3">Binds to type I and type II collagen.</text>
</comment>
<dbReference type="SMART" id="SM00364">
    <property type="entry name" value="LRR_BAC"/>
    <property type="match status" value="4"/>
</dbReference>
<keyword evidence="5" id="KW-0964">Secreted</keyword>
<gene>
    <name evidence="16" type="primary">fmodb</name>
</gene>
<comment type="similarity">
    <text evidence="2">Belongs to the small leucine-rich proteoglycan (SLRP) family. SLRP class II subfamily.</text>
</comment>
<dbReference type="SMART" id="SM00369">
    <property type="entry name" value="LRR_TYP"/>
    <property type="match status" value="7"/>
</dbReference>
<dbReference type="AlphaFoldDB" id="A0AAY4CZ31"/>
<keyword evidence="12" id="KW-0325">Glycoprotein</keyword>
<evidence type="ECO:0000256" key="9">
    <source>
        <dbReference type="ARBA" id="ARBA00022737"/>
    </source>
</evidence>
<evidence type="ECO:0000256" key="10">
    <source>
        <dbReference type="ARBA" id="ARBA00022974"/>
    </source>
</evidence>
<keyword evidence="17" id="KW-1185">Reference proteome</keyword>
<dbReference type="InterPro" id="IPR000372">
    <property type="entry name" value="LRRNT"/>
</dbReference>
<keyword evidence="6" id="KW-0272">Extracellular matrix</keyword>
<reference evidence="16 17" key="1">
    <citation type="submission" date="2020-06" db="EMBL/GenBank/DDBJ databases">
        <authorList>
            <consortium name="Wellcome Sanger Institute Data Sharing"/>
        </authorList>
    </citation>
    <scope>NUCLEOTIDE SEQUENCE [LARGE SCALE GENOMIC DNA]</scope>
</reference>
<evidence type="ECO:0000313" key="17">
    <source>
        <dbReference type="Proteomes" id="UP000694580"/>
    </source>
</evidence>
<evidence type="ECO:0000256" key="5">
    <source>
        <dbReference type="ARBA" id="ARBA00022525"/>
    </source>
</evidence>
<evidence type="ECO:0000256" key="11">
    <source>
        <dbReference type="ARBA" id="ARBA00023157"/>
    </source>
</evidence>
<evidence type="ECO:0000256" key="13">
    <source>
        <dbReference type="ARBA" id="ARBA00025136"/>
    </source>
</evidence>
<dbReference type="Proteomes" id="UP000694580">
    <property type="component" value="Chromosome 10"/>
</dbReference>
<evidence type="ECO:0000256" key="7">
    <source>
        <dbReference type="ARBA" id="ARBA00022614"/>
    </source>
</evidence>
<evidence type="ECO:0000256" key="4">
    <source>
        <dbReference type="ARBA" id="ARBA00018230"/>
    </source>
</evidence>
<comment type="function">
    <text evidence="13">Affects the rate of fibrils formation. May have a primary role in collagen fibrillogenesis.</text>
</comment>
<evidence type="ECO:0000259" key="15">
    <source>
        <dbReference type="SMART" id="SM00013"/>
    </source>
</evidence>
<evidence type="ECO:0000256" key="6">
    <source>
        <dbReference type="ARBA" id="ARBA00022530"/>
    </source>
</evidence>
<evidence type="ECO:0000256" key="3">
    <source>
        <dbReference type="ARBA" id="ARBA00011226"/>
    </source>
</evidence>
<dbReference type="SUPFAM" id="SSF52058">
    <property type="entry name" value="L domain-like"/>
    <property type="match status" value="1"/>
</dbReference>
<reference evidence="16" key="2">
    <citation type="submission" date="2025-08" db="UniProtKB">
        <authorList>
            <consortium name="Ensembl"/>
        </authorList>
    </citation>
    <scope>IDENTIFICATION</scope>
</reference>
<dbReference type="InterPro" id="IPR003591">
    <property type="entry name" value="Leu-rich_rpt_typical-subtyp"/>
</dbReference>
<keyword evidence="11" id="KW-1015">Disulfide bond</keyword>
<dbReference type="PANTHER" id="PTHR45712">
    <property type="entry name" value="AGAP008170-PA"/>
    <property type="match status" value="1"/>
</dbReference>
<sequence>MSLKLVERGVSVFILVQPSVSYTHNSLSWLSYLRSRGNSYGYSRLHAQYQVGQWADGNGEEGDCPLECDCPSLYPRAMYCHSRNLQHVPYVPSRMKYVYLHNNRITSIQQGVFDNATDLVWVILHKNHLRSDKIGKNVFSRLKSLQKLYLDHNNLTSVPQNLPTSLVDLRLNNNNISKLSYGSFQGMLHLQTLRLQRNTIEEVGGALKGLESLALLELGGNLLKKVPESLPEKLQQLYLEYNHITSVSDNFFSQRPSLQFVRLSHNQLTNSGIPTNTFNVSSLVELDLSHNHLEKIPTISTSLENLYLQANHIKEFSVKSFCRVVDVTNYSQIRVLRLDANKIRASDVPPEAVLCLRLATVIDI</sequence>
<dbReference type="InterPro" id="IPR026906">
    <property type="entry name" value="LRR_5"/>
</dbReference>
<dbReference type="Gene3D" id="3.80.10.10">
    <property type="entry name" value="Ribonuclease Inhibitor"/>
    <property type="match status" value="3"/>
</dbReference>
<proteinExistence type="inferred from homology"/>
<evidence type="ECO:0000256" key="14">
    <source>
        <dbReference type="ARBA" id="ARBA00032216"/>
    </source>
</evidence>
<name>A0AAY4CZ31_9TELE</name>
<dbReference type="Pfam" id="PF01462">
    <property type="entry name" value="LRRNT"/>
    <property type="match status" value="1"/>
</dbReference>
<keyword evidence="10" id="KW-0654">Proteoglycan</keyword>
<evidence type="ECO:0000256" key="1">
    <source>
        <dbReference type="ARBA" id="ARBA00004498"/>
    </source>
</evidence>